<proteinExistence type="predicted"/>
<dbReference type="Proteomes" id="UP000017246">
    <property type="component" value="Unassembled WGS sequence"/>
</dbReference>
<organism evidence="6 7">
    <name type="scientific">Echinococcus multilocularis</name>
    <name type="common">Fox tapeworm</name>
    <dbReference type="NCBI Taxonomy" id="6211"/>
    <lineage>
        <taxon>Eukaryota</taxon>
        <taxon>Metazoa</taxon>
        <taxon>Spiralia</taxon>
        <taxon>Lophotrochozoa</taxon>
        <taxon>Platyhelminthes</taxon>
        <taxon>Cestoda</taxon>
        <taxon>Eucestoda</taxon>
        <taxon>Cyclophyllidea</taxon>
        <taxon>Taeniidae</taxon>
        <taxon>Echinococcus</taxon>
    </lineage>
</organism>
<dbReference type="GO" id="GO:0006511">
    <property type="term" value="P:ubiquitin-dependent protein catabolic process"/>
    <property type="evidence" value="ECO:0007669"/>
    <property type="project" value="TreeGrafter"/>
</dbReference>
<feature type="region of interest" description="Disordered" evidence="4">
    <location>
        <begin position="135"/>
        <end position="155"/>
    </location>
</feature>
<reference evidence="6" key="1">
    <citation type="journal article" date="2013" name="Nature">
        <title>The genomes of four tapeworm species reveal adaptations to parasitism.</title>
        <authorList>
            <person name="Tsai I.J."/>
            <person name="Zarowiecki M."/>
            <person name="Holroyd N."/>
            <person name="Garciarrubio A."/>
            <person name="Sanchez-Flores A."/>
            <person name="Brooks K.L."/>
            <person name="Tracey A."/>
            <person name="Bobes R.J."/>
            <person name="Fragoso G."/>
            <person name="Sciutto E."/>
            <person name="Aslett M."/>
            <person name="Beasley H."/>
            <person name="Bennett H.M."/>
            <person name="Cai J."/>
            <person name="Camicia F."/>
            <person name="Clark R."/>
            <person name="Cucher M."/>
            <person name="De Silva N."/>
            <person name="Day T.A."/>
            <person name="Deplazes P."/>
            <person name="Estrada K."/>
            <person name="Fernandez C."/>
            <person name="Holland P.W."/>
            <person name="Hou J."/>
            <person name="Hu S."/>
            <person name="Huckvale T."/>
            <person name="Hung S.S."/>
            <person name="Kamenetzky L."/>
            <person name="Keane J.A."/>
            <person name="Kiss F."/>
            <person name="Koziol U."/>
            <person name="Lambert O."/>
            <person name="Liu K."/>
            <person name="Luo X."/>
            <person name="Luo Y."/>
            <person name="Macchiaroli N."/>
            <person name="Nichol S."/>
            <person name="Paps J."/>
            <person name="Parkinson J."/>
            <person name="Pouchkina-Stantcheva N."/>
            <person name="Riddiford N."/>
            <person name="Rosenzvit M."/>
            <person name="Salinas G."/>
            <person name="Wasmuth J.D."/>
            <person name="Zamanian M."/>
            <person name="Zheng Y."/>
            <person name="Cai X."/>
            <person name="Soberon X."/>
            <person name="Olson P.D."/>
            <person name="Laclette J.P."/>
            <person name="Brehm K."/>
            <person name="Berriman M."/>
            <person name="Garciarrubio A."/>
            <person name="Bobes R.J."/>
            <person name="Fragoso G."/>
            <person name="Sanchez-Flores A."/>
            <person name="Estrada K."/>
            <person name="Cevallos M.A."/>
            <person name="Morett E."/>
            <person name="Gonzalez V."/>
            <person name="Portillo T."/>
            <person name="Ochoa-Leyva A."/>
            <person name="Jose M.V."/>
            <person name="Sciutto E."/>
            <person name="Landa A."/>
            <person name="Jimenez L."/>
            <person name="Valdes V."/>
            <person name="Carrero J.C."/>
            <person name="Larralde C."/>
            <person name="Morales-Montor J."/>
            <person name="Limon-Lason J."/>
            <person name="Soberon X."/>
            <person name="Laclette J.P."/>
        </authorList>
    </citation>
    <scope>NUCLEOTIDE SEQUENCE [LARGE SCALE GENOMIC DNA]</scope>
</reference>
<feature type="compositionally biased region" description="Basic and acidic residues" evidence="4">
    <location>
        <begin position="206"/>
        <end position="221"/>
    </location>
</feature>
<dbReference type="GO" id="GO:0008270">
    <property type="term" value="F:zinc ion binding"/>
    <property type="evidence" value="ECO:0007669"/>
    <property type="project" value="UniProtKB-KW"/>
</dbReference>
<evidence type="ECO:0000313" key="7">
    <source>
        <dbReference type="Proteomes" id="UP000017246"/>
    </source>
</evidence>
<evidence type="ECO:0000256" key="2">
    <source>
        <dbReference type="ARBA" id="ARBA00022833"/>
    </source>
</evidence>
<evidence type="ECO:0000259" key="5">
    <source>
        <dbReference type="PROSITE" id="PS50089"/>
    </source>
</evidence>
<keyword evidence="7" id="KW-1185">Reference proteome</keyword>
<dbReference type="PROSITE" id="PS50089">
    <property type="entry name" value="ZF_RING_2"/>
    <property type="match status" value="1"/>
</dbReference>
<evidence type="ECO:0000313" key="6">
    <source>
        <dbReference type="EMBL" id="CDI97792.1"/>
    </source>
</evidence>
<name>A0A087VZH2_ECHMU</name>
<sequence length="238" mass="25963">MGNCFRHFYRNSNSSEDVHTRSGNSSPTRPPAWYLENDPILHPAPGLSVPFSQLTEDQQVTIAMRMALIATLPIFIYDDNGNDKLPECVICMCEYEAGDEMRKMPMCSHIFHRACIDDWLTRSLTCPSCLQEVPVPSSTIPTTPTAATASTTTASTTATAAVASTTAGHIATASTGRASGGDRSHLSGPSITDLREEARRIKKRSKEQQVSRSREERELRRFQIPTLSSSSSSSSPGP</sequence>
<dbReference type="InterPro" id="IPR001841">
    <property type="entry name" value="Znf_RING"/>
</dbReference>
<keyword evidence="2" id="KW-0862">Zinc</keyword>
<gene>
    <name evidence="6" type="ORF">EmuJ_000159600</name>
</gene>
<keyword evidence="1 3" id="KW-0863">Zinc-finger</keyword>
<dbReference type="STRING" id="6211.A0A087VZH2"/>
<dbReference type="Pfam" id="PF13639">
    <property type="entry name" value="zf-RING_2"/>
    <property type="match status" value="1"/>
</dbReference>
<dbReference type="Gene3D" id="3.30.40.10">
    <property type="entry name" value="Zinc/RING finger domain, C3HC4 (zinc finger)"/>
    <property type="match status" value="1"/>
</dbReference>
<evidence type="ECO:0000256" key="1">
    <source>
        <dbReference type="ARBA" id="ARBA00022771"/>
    </source>
</evidence>
<feature type="compositionally biased region" description="Low complexity" evidence="4">
    <location>
        <begin position="228"/>
        <end position="238"/>
    </location>
</feature>
<dbReference type="AlphaFoldDB" id="A0A087VZH2"/>
<dbReference type="GO" id="GO:0061630">
    <property type="term" value="F:ubiquitin protein ligase activity"/>
    <property type="evidence" value="ECO:0007669"/>
    <property type="project" value="TreeGrafter"/>
</dbReference>
<dbReference type="SUPFAM" id="SSF57850">
    <property type="entry name" value="RING/U-box"/>
    <property type="match status" value="1"/>
</dbReference>
<dbReference type="OMA" id="VTIAMRM"/>
<dbReference type="eggNOG" id="KOG0800">
    <property type="taxonomic scope" value="Eukaryota"/>
</dbReference>
<dbReference type="CDD" id="cd16461">
    <property type="entry name" value="RING-H2_EL5-like"/>
    <property type="match status" value="1"/>
</dbReference>
<dbReference type="SMART" id="SM00184">
    <property type="entry name" value="RING"/>
    <property type="match status" value="1"/>
</dbReference>
<dbReference type="InterPro" id="IPR013083">
    <property type="entry name" value="Znf_RING/FYVE/PHD"/>
</dbReference>
<reference evidence="6" key="2">
    <citation type="submission" date="2015-11" db="EMBL/GenBank/DDBJ databases">
        <authorList>
            <person name="Zhang Y."/>
            <person name="Guo Z."/>
        </authorList>
    </citation>
    <scope>NUCLEOTIDE SEQUENCE</scope>
</reference>
<protein>
    <submittedName>
        <fullName evidence="6">Ring finger protein 11</fullName>
    </submittedName>
</protein>
<feature type="domain" description="RING-type" evidence="5">
    <location>
        <begin position="88"/>
        <end position="129"/>
    </location>
</feature>
<dbReference type="PANTHER" id="PTHR46359">
    <property type="entry name" value="GEO07743P1"/>
    <property type="match status" value="1"/>
</dbReference>
<dbReference type="InterPro" id="IPR052804">
    <property type="entry name" value="UEC_component"/>
</dbReference>
<dbReference type="EMBL" id="LN902846">
    <property type="protein sequence ID" value="CDI97792.1"/>
    <property type="molecule type" value="Genomic_DNA"/>
</dbReference>
<dbReference type="GO" id="GO:0000151">
    <property type="term" value="C:ubiquitin ligase complex"/>
    <property type="evidence" value="ECO:0007669"/>
    <property type="project" value="TreeGrafter"/>
</dbReference>
<dbReference type="OrthoDB" id="9984778at2759"/>
<dbReference type="PANTHER" id="PTHR46359:SF2">
    <property type="entry name" value="GEO07743P1"/>
    <property type="match status" value="1"/>
</dbReference>
<evidence type="ECO:0000256" key="3">
    <source>
        <dbReference type="PROSITE-ProRule" id="PRU00175"/>
    </source>
</evidence>
<keyword evidence="1 3" id="KW-0479">Metal-binding</keyword>
<evidence type="ECO:0000256" key="4">
    <source>
        <dbReference type="SAM" id="MobiDB-lite"/>
    </source>
</evidence>
<feature type="region of interest" description="Disordered" evidence="4">
    <location>
        <begin position="173"/>
        <end position="238"/>
    </location>
</feature>
<accession>A0A087VZH2</accession>